<proteinExistence type="inferred from homology"/>
<keyword evidence="8" id="KW-1133">Transmembrane helix</keyword>
<keyword evidence="6" id="KW-0812">Transmembrane</keyword>
<evidence type="ECO:0000256" key="4">
    <source>
        <dbReference type="ARBA" id="ARBA00022676"/>
    </source>
</evidence>
<evidence type="ECO:0000256" key="3">
    <source>
        <dbReference type="ARBA" id="ARBA00012544"/>
    </source>
</evidence>
<dbReference type="WBParaSite" id="Csp11.Scaffold629.g15430.t4">
    <property type="protein sequence ID" value="Csp11.Scaffold629.g15430.t4"/>
    <property type="gene ID" value="Csp11.Scaffold629.g15430"/>
</dbReference>
<reference evidence="12" key="1">
    <citation type="submission" date="2016-11" db="UniProtKB">
        <authorList>
            <consortium name="WormBaseParasite"/>
        </authorList>
    </citation>
    <scope>IDENTIFICATION</scope>
</reference>
<dbReference type="SUPFAM" id="SSF53756">
    <property type="entry name" value="UDP-Glycosyltransferase/glycogen phosphorylase"/>
    <property type="match status" value="1"/>
</dbReference>
<dbReference type="GO" id="GO:0015020">
    <property type="term" value="F:glucuronosyltransferase activity"/>
    <property type="evidence" value="ECO:0007669"/>
    <property type="project" value="UniProtKB-EC"/>
</dbReference>
<protein>
    <recommendedName>
        <fullName evidence="3">glucuronosyltransferase</fullName>
        <ecNumber evidence="3">2.4.1.17</ecNumber>
    </recommendedName>
</protein>
<keyword evidence="11" id="KW-1185">Reference proteome</keyword>
<comment type="subcellular location">
    <subcellularLocation>
        <location evidence="1">Membrane</location>
        <topology evidence="1">Single-pass membrane protein</topology>
    </subcellularLocation>
</comment>
<evidence type="ECO:0000256" key="5">
    <source>
        <dbReference type="ARBA" id="ARBA00022679"/>
    </source>
</evidence>
<sequence length="325" mass="37013">MEPSEKLKEYGDQMESEDFARFWTDDSSATEIIPVLELFYSMYYEQANVMKNNLHVLDELKNEISMFLFSNPLMDYLDIKTFIPSLSLTHDISLAKSIGEPTMPSVVSDVCSPFGDKLNIFERAFNAFSAPYLNFILGYPEYRSFKSPYNIIDIQSIEPEASFVFLNSNPFVDFPRPTLTKTIEIGGISVNLNELRSQKLDEKWSSLLNKREKTMLISFGSVLFSKDMPLENKKALVSAIKKLQNVTFIWKYEEDETDDFAKDADNIHFVKWVPQTALLADSRLSAFFTHAGLGSINEVSYLGKPTILIRTPSCIGSTLSETVFH</sequence>
<evidence type="ECO:0000256" key="7">
    <source>
        <dbReference type="ARBA" id="ARBA00022729"/>
    </source>
</evidence>
<evidence type="ECO:0000256" key="6">
    <source>
        <dbReference type="ARBA" id="ARBA00022692"/>
    </source>
</evidence>
<comment type="similarity">
    <text evidence="2">Belongs to the UDP-glycosyltransferase family.</text>
</comment>
<dbReference type="FunFam" id="3.40.50.2000:FF:000038">
    <property type="entry name" value="UDP-GlucuronosylTransferase"/>
    <property type="match status" value="1"/>
</dbReference>
<comment type="catalytic activity">
    <reaction evidence="10">
        <text>glucuronate acceptor + UDP-alpha-D-glucuronate = acceptor beta-D-glucuronoside + UDP + H(+)</text>
        <dbReference type="Rhea" id="RHEA:21032"/>
        <dbReference type="ChEBI" id="CHEBI:15378"/>
        <dbReference type="ChEBI" id="CHEBI:58052"/>
        <dbReference type="ChEBI" id="CHEBI:58223"/>
        <dbReference type="ChEBI" id="CHEBI:132367"/>
        <dbReference type="ChEBI" id="CHEBI:132368"/>
        <dbReference type="EC" id="2.4.1.17"/>
    </reaction>
</comment>
<dbReference type="Gene3D" id="3.40.50.2000">
    <property type="entry name" value="Glycogen Phosphorylase B"/>
    <property type="match status" value="1"/>
</dbReference>
<accession>A0A1I7U6S4</accession>
<dbReference type="EC" id="2.4.1.17" evidence="3"/>
<dbReference type="AlphaFoldDB" id="A0A1I7U6S4"/>
<dbReference type="InterPro" id="IPR050271">
    <property type="entry name" value="UDP-glycosyltransferase"/>
</dbReference>
<dbReference type="PANTHER" id="PTHR48043">
    <property type="entry name" value="EG:EG0003.4 PROTEIN-RELATED"/>
    <property type="match status" value="1"/>
</dbReference>
<keyword evidence="7" id="KW-0732">Signal</keyword>
<keyword evidence="4" id="KW-0328">Glycosyltransferase</keyword>
<dbReference type="GO" id="GO:0016020">
    <property type="term" value="C:membrane"/>
    <property type="evidence" value="ECO:0007669"/>
    <property type="project" value="UniProtKB-SubCell"/>
</dbReference>
<evidence type="ECO:0000256" key="10">
    <source>
        <dbReference type="ARBA" id="ARBA00047475"/>
    </source>
</evidence>
<evidence type="ECO:0000313" key="11">
    <source>
        <dbReference type="Proteomes" id="UP000095282"/>
    </source>
</evidence>
<name>A0A1I7U6S4_9PELO</name>
<evidence type="ECO:0000256" key="1">
    <source>
        <dbReference type="ARBA" id="ARBA00004167"/>
    </source>
</evidence>
<dbReference type="InterPro" id="IPR002213">
    <property type="entry name" value="UDP_glucos_trans"/>
</dbReference>
<keyword evidence="9" id="KW-0472">Membrane</keyword>
<evidence type="ECO:0000256" key="2">
    <source>
        <dbReference type="ARBA" id="ARBA00009995"/>
    </source>
</evidence>
<keyword evidence="5" id="KW-0808">Transferase</keyword>
<dbReference type="CDD" id="cd03784">
    <property type="entry name" value="GT1_Gtf-like"/>
    <property type="match status" value="1"/>
</dbReference>
<dbReference type="PANTHER" id="PTHR48043:SF42">
    <property type="entry name" value="GLUCURONOSYLTRANSFERASE"/>
    <property type="match status" value="1"/>
</dbReference>
<dbReference type="Pfam" id="PF00201">
    <property type="entry name" value="UDPGT"/>
    <property type="match status" value="1"/>
</dbReference>
<organism evidence="11 12">
    <name type="scientific">Caenorhabditis tropicalis</name>
    <dbReference type="NCBI Taxonomy" id="1561998"/>
    <lineage>
        <taxon>Eukaryota</taxon>
        <taxon>Metazoa</taxon>
        <taxon>Ecdysozoa</taxon>
        <taxon>Nematoda</taxon>
        <taxon>Chromadorea</taxon>
        <taxon>Rhabditida</taxon>
        <taxon>Rhabditina</taxon>
        <taxon>Rhabditomorpha</taxon>
        <taxon>Rhabditoidea</taxon>
        <taxon>Rhabditidae</taxon>
        <taxon>Peloderinae</taxon>
        <taxon>Caenorhabditis</taxon>
    </lineage>
</organism>
<evidence type="ECO:0000256" key="8">
    <source>
        <dbReference type="ARBA" id="ARBA00022989"/>
    </source>
</evidence>
<evidence type="ECO:0000313" key="12">
    <source>
        <dbReference type="WBParaSite" id="Csp11.Scaffold629.g15430.t4"/>
    </source>
</evidence>
<dbReference type="STRING" id="1561998.A0A1I7U6S4"/>
<evidence type="ECO:0000256" key="9">
    <source>
        <dbReference type="ARBA" id="ARBA00023136"/>
    </source>
</evidence>
<dbReference type="Proteomes" id="UP000095282">
    <property type="component" value="Unplaced"/>
</dbReference>